<dbReference type="AlphaFoldDB" id="A0A4C1V2L4"/>
<protein>
    <submittedName>
        <fullName evidence="1">Uncharacterized protein</fullName>
    </submittedName>
</protein>
<sequence>MPRHLAPRLCLGTAVVWARLLGRAFVCYRISTAFENARSCWCSFALDCRALWCCARGRPIIVEWERRKHSAGLSRSVTHRNVTERYTFHKMPLHEQTRSASLRRARRVTKINQGRESLWQFVRRVECVSRALVGHSRIATGASRSYRGGARRLRRCALDFPTLLIILITVIRNSRSVFRPRSLAYRTAFRRCLTARNVVMDSLRLKANTNDGSAVMSGVEKWLPTYHSLEKRQVGDRPKCIPPYHFSMRKILKGTPVVYQCCEALARVAQKDCNKVAIARRLCNRRKRNDRVIRVCGIVQRGRGFNGTNAIRVNLFLTLLLIVRMRGDSIRTVLTATMLGVVLGERLFFDKHSQVIGKTAHRASTKGLGCRLYRENEYLSLLTLYHGSNLRSLRTQWVADTDVHFWIS</sequence>
<keyword evidence="2" id="KW-1185">Reference proteome</keyword>
<dbReference type="Proteomes" id="UP000299102">
    <property type="component" value="Unassembled WGS sequence"/>
</dbReference>
<gene>
    <name evidence="1" type="ORF">EVAR_25588_1</name>
</gene>
<evidence type="ECO:0000313" key="1">
    <source>
        <dbReference type="EMBL" id="GBP32334.1"/>
    </source>
</evidence>
<comment type="caution">
    <text evidence="1">The sequence shown here is derived from an EMBL/GenBank/DDBJ whole genome shotgun (WGS) entry which is preliminary data.</text>
</comment>
<evidence type="ECO:0000313" key="2">
    <source>
        <dbReference type="Proteomes" id="UP000299102"/>
    </source>
</evidence>
<name>A0A4C1V2L4_EUMVA</name>
<accession>A0A4C1V2L4</accession>
<dbReference type="EMBL" id="BGZK01000258">
    <property type="protein sequence ID" value="GBP32334.1"/>
    <property type="molecule type" value="Genomic_DNA"/>
</dbReference>
<organism evidence="1 2">
    <name type="scientific">Eumeta variegata</name>
    <name type="common">Bagworm moth</name>
    <name type="synonym">Eumeta japonica</name>
    <dbReference type="NCBI Taxonomy" id="151549"/>
    <lineage>
        <taxon>Eukaryota</taxon>
        <taxon>Metazoa</taxon>
        <taxon>Ecdysozoa</taxon>
        <taxon>Arthropoda</taxon>
        <taxon>Hexapoda</taxon>
        <taxon>Insecta</taxon>
        <taxon>Pterygota</taxon>
        <taxon>Neoptera</taxon>
        <taxon>Endopterygota</taxon>
        <taxon>Lepidoptera</taxon>
        <taxon>Glossata</taxon>
        <taxon>Ditrysia</taxon>
        <taxon>Tineoidea</taxon>
        <taxon>Psychidae</taxon>
        <taxon>Oiketicinae</taxon>
        <taxon>Eumeta</taxon>
    </lineage>
</organism>
<proteinExistence type="predicted"/>
<reference evidence="1 2" key="1">
    <citation type="journal article" date="2019" name="Commun. Biol.">
        <title>The bagworm genome reveals a unique fibroin gene that provides high tensile strength.</title>
        <authorList>
            <person name="Kono N."/>
            <person name="Nakamura H."/>
            <person name="Ohtoshi R."/>
            <person name="Tomita M."/>
            <person name="Numata K."/>
            <person name="Arakawa K."/>
        </authorList>
    </citation>
    <scope>NUCLEOTIDE SEQUENCE [LARGE SCALE GENOMIC DNA]</scope>
</reference>